<dbReference type="EMBL" id="JH993253">
    <property type="protein sequence ID" value="EKX31632.1"/>
    <property type="molecule type" value="Genomic_DNA"/>
</dbReference>
<dbReference type="InterPro" id="IPR057949">
    <property type="entry name" value="TPR_TEX10"/>
</dbReference>
<dbReference type="InterPro" id="IPR016024">
    <property type="entry name" value="ARM-type_fold"/>
</dbReference>
<dbReference type="SUPFAM" id="SSF48371">
    <property type="entry name" value="ARM repeat"/>
    <property type="match status" value="1"/>
</dbReference>
<feature type="region of interest" description="Disordered" evidence="5">
    <location>
        <begin position="1"/>
        <end position="24"/>
    </location>
</feature>
<gene>
    <name evidence="8" type="ORF">GUITHDRAFT_149178</name>
</gene>
<feature type="compositionally biased region" description="Basic and acidic residues" evidence="5">
    <location>
        <begin position="278"/>
        <end position="288"/>
    </location>
</feature>
<evidence type="ECO:0000259" key="7">
    <source>
        <dbReference type="Pfam" id="PF25781"/>
    </source>
</evidence>
<dbReference type="Proteomes" id="UP000011087">
    <property type="component" value="Unassembled WGS sequence"/>
</dbReference>
<evidence type="ECO:0000256" key="3">
    <source>
        <dbReference type="ARBA" id="ARBA00006427"/>
    </source>
</evidence>
<feature type="domain" description="Pre-rRNA-processing protein Ipi1 N-terminal" evidence="6">
    <location>
        <begin position="147"/>
        <end position="253"/>
    </location>
</feature>
<dbReference type="InterPro" id="IPR024679">
    <property type="entry name" value="Ipi1_N"/>
</dbReference>
<evidence type="ECO:0008006" key="11">
    <source>
        <dbReference type="Google" id="ProtNLM"/>
    </source>
</evidence>
<evidence type="ECO:0000313" key="10">
    <source>
        <dbReference type="Proteomes" id="UP000011087"/>
    </source>
</evidence>
<dbReference type="GeneID" id="17288359"/>
<keyword evidence="10" id="KW-1185">Reference proteome</keyword>
<dbReference type="HOGENOM" id="CLU_326920_0_0_1"/>
<dbReference type="KEGG" id="gtt:GUITHDRAFT_149178"/>
<evidence type="ECO:0000259" key="6">
    <source>
        <dbReference type="Pfam" id="PF12333"/>
    </source>
</evidence>
<dbReference type="AlphaFoldDB" id="L1I6A6"/>
<feature type="domain" description="TEX10-like TPR repeats" evidence="7">
    <location>
        <begin position="592"/>
        <end position="754"/>
    </location>
</feature>
<dbReference type="PANTHER" id="PTHR16056">
    <property type="entry name" value="REGULATOR OF MICROTUBULE DYNAMICS PROTEIN"/>
    <property type="match status" value="1"/>
</dbReference>
<dbReference type="OrthoDB" id="361362at2759"/>
<dbReference type="Pfam" id="PF12333">
    <property type="entry name" value="Ipi1_N"/>
    <property type="match status" value="1"/>
</dbReference>
<dbReference type="InterPro" id="IPR011989">
    <property type="entry name" value="ARM-like"/>
</dbReference>
<dbReference type="eggNOG" id="KOG2149">
    <property type="taxonomic scope" value="Eukaryota"/>
</dbReference>
<evidence type="ECO:0000256" key="4">
    <source>
        <dbReference type="ARBA" id="ARBA00023242"/>
    </source>
</evidence>
<dbReference type="RefSeq" id="XP_005818612.1">
    <property type="nucleotide sequence ID" value="XM_005818555.1"/>
</dbReference>
<dbReference type="Gene3D" id="1.25.10.10">
    <property type="entry name" value="Leucine-rich Repeat Variant"/>
    <property type="match status" value="1"/>
</dbReference>
<dbReference type="EnsemblProtists" id="EKX31632">
    <property type="protein sequence ID" value="EKX31632"/>
    <property type="gene ID" value="GUITHDRAFT_149178"/>
</dbReference>
<feature type="region of interest" description="Disordered" evidence="5">
    <location>
        <begin position="278"/>
        <end position="308"/>
    </location>
</feature>
<comment type="subcellular location">
    <subcellularLocation>
        <location evidence="1">Nucleus</location>
        <location evidence="1">Nucleolus</location>
    </subcellularLocation>
    <subcellularLocation>
        <location evidence="2">Nucleus</location>
        <location evidence="2">Nucleoplasm</location>
    </subcellularLocation>
</comment>
<evidence type="ECO:0000256" key="1">
    <source>
        <dbReference type="ARBA" id="ARBA00004604"/>
    </source>
</evidence>
<reference evidence="10" key="2">
    <citation type="submission" date="2012-11" db="EMBL/GenBank/DDBJ databases">
        <authorList>
            <person name="Kuo A."/>
            <person name="Curtis B.A."/>
            <person name="Tanifuji G."/>
            <person name="Burki F."/>
            <person name="Gruber A."/>
            <person name="Irimia M."/>
            <person name="Maruyama S."/>
            <person name="Arias M.C."/>
            <person name="Ball S.G."/>
            <person name="Gile G.H."/>
            <person name="Hirakawa Y."/>
            <person name="Hopkins J.F."/>
            <person name="Rensing S.A."/>
            <person name="Schmutz J."/>
            <person name="Symeonidi A."/>
            <person name="Elias M."/>
            <person name="Eveleigh R.J."/>
            <person name="Herman E.K."/>
            <person name="Klute M.J."/>
            <person name="Nakayama T."/>
            <person name="Obornik M."/>
            <person name="Reyes-Prieto A."/>
            <person name="Armbrust E.V."/>
            <person name="Aves S.J."/>
            <person name="Beiko R.G."/>
            <person name="Coutinho P."/>
            <person name="Dacks J.B."/>
            <person name="Durnford D.G."/>
            <person name="Fast N.M."/>
            <person name="Green B.R."/>
            <person name="Grisdale C."/>
            <person name="Hempe F."/>
            <person name="Henrissat B."/>
            <person name="Hoppner M.P."/>
            <person name="Ishida K.-I."/>
            <person name="Kim E."/>
            <person name="Koreny L."/>
            <person name="Kroth P.G."/>
            <person name="Liu Y."/>
            <person name="Malik S.-B."/>
            <person name="Maier U.G."/>
            <person name="McRose D."/>
            <person name="Mock T."/>
            <person name="Neilson J.A."/>
            <person name="Onodera N.T."/>
            <person name="Poole A.M."/>
            <person name="Pritham E.J."/>
            <person name="Richards T.A."/>
            <person name="Rocap G."/>
            <person name="Roy S.W."/>
            <person name="Sarai C."/>
            <person name="Schaack S."/>
            <person name="Shirato S."/>
            <person name="Slamovits C.H."/>
            <person name="Spencer D.F."/>
            <person name="Suzuki S."/>
            <person name="Worden A.Z."/>
            <person name="Zauner S."/>
            <person name="Barry K."/>
            <person name="Bell C."/>
            <person name="Bharti A.K."/>
            <person name="Crow J.A."/>
            <person name="Grimwood J."/>
            <person name="Kramer R."/>
            <person name="Lindquist E."/>
            <person name="Lucas S."/>
            <person name="Salamov A."/>
            <person name="McFadden G.I."/>
            <person name="Lane C.E."/>
            <person name="Keeling P.J."/>
            <person name="Gray M.W."/>
            <person name="Grigoriev I.V."/>
            <person name="Archibald J.M."/>
        </authorList>
    </citation>
    <scope>NUCLEOTIDE SEQUENCE</scope>
    <source>
        <strain evidence="10">CCMP2712</strain>
    </source>
</reference>
<reference evidence="9" key="3">
    <citation type="submission" date="2015-06" db="UniProtKB">
        <authorList>
            <consortium name="EnsemblProtists"/>
        </authorList>
    </citation>
    <scope>IDENTIFICATION</scope>
</reference>
<evidence type="ECO:0000313" key="9">
    <source>
        <dbReference type="EnsemblProtists" id="EKX31632"/>
    </source>
</evidence>
<dbReference type="PaxDb" id="55529-EKX31632"/>
<protein>
    <recommendedName>
        <fullName evidence="11">Pre-rRNA-processing protein Ipi1 N-terminal domain-containing protein</fullName>
    </recommendedName>
</protein>
<sequence>MPDLQGIKKKKGKGKAKNKQPADFKKKKVKLGRKLVKENETSTTIQSKKLNLVRQSVAVDRSGKEVNSRGLTLADVLSHASHYSANVRKECVAGVKDFFSLHPSLLSSHVGVVLDRISSMVSDADAAVRGELRSLMNLVLCQAQEGVLAPYLNAYLIHVCGGLSHISESIRSSALELLHDLVPKYPKVVCQLSAQLLPIFIHMLSGVEVAGGISVASSSSRKDALRLLSSAPRLRTISPRDRLFILERMHAFLCAVALTNFEGRPPASSFFELVSKEQADPRSSKEGGGDAGRVSSEPKKNQDETGGELEWREEEYNIVRLGECSWHRHEKPREHEGAYMLLGFFSSSLPLLEQIWKESLQSPSSAADSRVSRCLVSSAIQVVRTFQLAASCLQEIRLQVPTKMAPWQLVKCQVGSAVGSLLVKFPLAAEDLLAASQTELKFLNRAILSVATTCLSCDLISRGNFHMRQDLLNFSLHEFEQLRIVLTKSTRAASGKRGGADPLPSPSTVKAIAETAAELLPSVSLLLVRNASHEVLYLGMEGRERAVEQDLLDCFTSCWEASQSRSSFKRAGLSFIAQQLETWPTSFPPHASRWIAALPKLLWTLQDRDPQLSLDCLLLLGKLARRVSGEGKHSVSAQTMCGGGATLQQLLVPFFRAQMRASEMQAGPFVSLPASCQTAALELLYYLAPLTDKMLAALSDVLVLPEVSPPVMAYAVDVLCALSDSSIQPVESVLSFLLTVAMNIEDKESGSEGDWQRVEIVTKRMSRMKIRRFLRRLLSPFLMRMLKEETDPHRLRTALHLMVQRFDGAGSEANEEGEEERRTIAEAMLSLLQSKLRGSVQVAAEAAKSNPGILLEAMNMIGAGEETALISRLEAFVSLLE</sequence>
<evidence type="ECO:0000256" key="2">
    <source>
        <dbReference type="ARBA" id="ARBA00004642"/>
    </source>
</evidence>
<keyword evidence="4" id="KW-0539">Nucleus</keyword>
<name>L1I6A6_GUITC</name>
<dbReference type="STRING" id="905079.L1I6A6"/>
<dbReference type="OMA" id="WKLHANN"/>
<dbReference type="PANTHER" id="PTHR16056:SF2">
    <property type="entry name" value="TESTIS-EXPRESSED PROTEIN 10"/>
    <property type="match status" value="1"/>
</dbReference>
<accession>L1I6A6</accession>
<organism evidence="8">
    <name type="scientific">Guillardia theta (strain CCMP2712)</name>
    <name type="common">Cryptophyte</name>
    <dbReference type="NCBI Taxonomy" id="905079"/>
    <lineage>
        <taxon>Eukaryota</taxon>
        <taxon>Cryptophyceae</taxon>
        <taxon>Pyrenomonadales</taxon>
        <taxon>Geminigeraceae</taxon>
        <taxon>Guillardia</taxon>
    </lineage>
</organism>
<feature type="compositionally biased region" description="Basic residues" evidence="5">
    <location>
        <begin position="7"/>
        <end position="18"/>
    </location>
</feature>
<reference evidence="8 10" key="1">
    <citation type="journal article" date="2012" name="Nature">
        <title>Algal genomes reveal evolutionary mosaicism and the fate of nucleomorphs.</title>
        <authorList>
            <consortium name="DOE Joint Genome Institute"/>
            <person name="Curtis B.A."/>
            <person name="Tanifuji G."/>
            <person name="Burki F."/>
            <person name="Gruber A."/>
            <person name="Irimia M."/>
            <person name="Maruyama S."/>
            <person name="Arias M.C."/>
            <person name="Ball S.G."/>
            <person name="Gile G.H."/>
            <person name="Hirakawa Y."/>
            <person name="Hopkins J.F."/>
            <person name="Kuo A."/>
            <person name="Rensing S.A."/>
            <person name="Schmutz J."/>
            <person name="Symeonidi A."/>
            <person name="Elias M."/>
            <person name="Eveleigh R.J."/>
            <person name="Herman E.K."/>
            <person name="Klute M.J."/>
            <person name="Nakayama T."/>
            <person name="Obornik M."/>
            <person name="Reyes-Prieto A."/>
            <person name="Armbrust E.V."/>
            <person name="Aves S.J."/>
            <person name="Beiko R.G."/>
            <person name="Coutinho P."/>
            <person name="Dacks J.B."/>
            <person name="Durnford D.G."/>
            <person name="Fast N.M."/>
            <person name="Green B.R."/>
            <person name="Grisdale C.J."/>
            <person name="Hempel F."/>
            <person name="Henrissat B."/>
            <person name="Hoppner M.P."/>
            <person name="Ishida K."/>
            <person name="Kim E."/>
            <person name="Koreny L."/>
            <person name="Kroth P.G."/>
            <person name="Liu Y."/>
            <person name="Malik S.B."/>
            <person name="Maier U.G."/>
            <person name="McRose D."/>
            <person name="Mock T."/>
            <person name="Neilson J.A."/>
            <person name="Onodera N.T."/>
            <person name="Poole A.M."/>
            <person name="Pritham E.J."/>
            <person name="Richards T.A."/>
            <person name="Rocap G."/>
            <person name="Roy S.W."/>
            <person name="Sarai C."/>
            <person name="Schaack S."/>
            <person name="Shirato S."/>
            <person name="Slamovits C.H."/>
            <person name="Spencer D.F."/>
            <person name="Suzuki S."/>
            <person name="Worden A.Z."/>
            <person name="Zauner S."/>
            <person name="Barry K."/>
            <person name="Bell C."/>
            <person name="Bharti A.K."/>
            <person name="Crow J.A."/>
            <person name="Grimwood J."/>
            <person name="Kramer R."/>
            <person name="Lindquist E."/>
            <person name="Lucas S."/>
            <person name="Salamov A."/>
            <person name="McFadden G.I."/>
            <person name="Lane C.E."/>
            <person name="Keeling P.J."/>
            <person name="Gray M.W."/>
            <person name="Grigoriev I.V."/>
            <person name="Archibald J.M."/>
        </authorList>
    </citation>
    <scope>NUCLEOTIDE SEQUENCE</scope>
    <source>
        <strain evidence="8 10">CCMP2712</strain>
    </source>
</reference>
<dbReference type="GO" id="GO:0005634">
    <property type="term" value="C:nucleus"/>
    <property type="evidence" value="ECO:0007669"/>
    <property type="project" value="UniProtKB-SubCell"/>
</dbReference>
<evidence type="ECO:0000256" key="5">
    <source>
        <dbReference type="SAM" id="MobiDB-lite"/>
    </source>
</evidence>
<dbReference type="Pfam" id="PF25781">
    <property type="entry name" value="TPR_TEX10"/>
    <property type="match status" value="1"/>
</dbReference>
<evidence type="ECO:0000313" key="8">
    <source>
        <dbReference type="EMBL" id="EKX31632.1"/>
    </source>
</evidence>
<comment type="similarity">
    <text evidence="3">Belongs to the IPI1/TEX10 family.</text>
</comment>
<proteinExistence type="inferred from homology"/>